<accession>A0A182K0B7</accession>
<dbReference type="PANTHER" id="PTHR24083">
    <property type="entry name" value="NUCLEAR HORMONE RECEPTOR"/>
    <property type="match status" value="1"/>
</dbReference>
<evidence type="ECO:0000256" key="1">
    <source>
        <dbReference type="ARBA" id="ARBA00023015"/>
    </source>
</evidence>
<organism evidence="6 7">
    <name type="scientific">Anopheles christyi</name>
    <dbReference type="NCBI Taxonomy" id="43041"/>
    <lineage>
        <taxon>Eukaryota</taxon>
        <taxon>Metazoa</taxon>
        <taxon>Ecdysozoa</taxon>
        <taxon>Arthropoda</taxon>
        <taxon>Hexapoda</taxon>
        <taxon>Insecta</taxon>
        <taxon>Pterygota</taxon>
        <taxon>Neoptera</taxon>
        <taxon>Endopterygota</taxon>
        <taxon>Diptera</taxon>
        <taxon>Nematocera</taxon>
        <taxon>Culicoidea</taxon>
        <taxon>Culicidae</taxon>
        <taxon>Anophelinae</taxon>
        <taxon>Anopheles</taxon>
    </lineage>
</organism>
<evidence type="ECO:0000256" key="2">
    <source>
        <dbReference type="ARBA" id="ARBA00023163"/>
    </source>
</evidence>
<keyword evidence="3" id="KW-0675">Receptor</keyword>
<dbReference type="EnsemblMetazoa" id="ACHR004199-RA">
    <property type="protein sequence ID" value="ACHR004199-PA"/>
    <property type="gene ID" value="ACHR004199"/>
</dbReference>
<feature type="compositionally biased region" description="Low complexity" evidence="4">
    <location>
        <begin position="297"/>
        <end position="367"/>
    </location>
</feature>
<feature type="region of interest" description="Disordered" evidence="4">
    <location>
        <begin position="444"/>
        <end position="478"/>
    </location>
</feature>
<dbReference type="PRINTS" id="PR01282">
    <property type="entry name" value="COUPTNFACTOR"/>
</dbReference>
<dbReference type="SMART" id="SM00430">
    <property type="entry name" value="HOLI"/>
    <property type="match status" value="1"/>
</dbReference>
<name>A0A182K0B7_9DIPT</name>
<dbReference type="PROSITE" id="PS51843">
    <property type="entry name" value="NR_LBD"/>
    <property type="match status" value="1"/>
</dbReference>
<dbReference type="PRINTS" id="PR00398">
    <property type="entry name" value="STRDHORMONER"/>
</dbReference>
<feature type="compositionally biased region" description="Low complexity" evidence="4">
    <location>
        <begin position="258"/>
        <end position="289"/>
    </location>
</feature>
<feature type="compositionally biased region" description="Low complexity" evidence="4">
    <location>
        <begin position="235"/>
        <end position="250"/>
    </location>
</feature>
<sequence length="478" mass="50177">MESGLTAFAVQRGRVPPSQPPGIPYGQYSIPNGDSVTGFNGHSYLSSYISLLLRAEPYPTSRYGQCMQTNNIMGIDNICELAARLLFSAVEWARNIPFFPDLQVTDQVALLRLVWSELFVLNASQCSMPLHVAPLLAAAGLHASPMAADRVVAFMDHIRIFQEQVEKLKALHVDSAEYSCLKAIVLFTTGKLLDNLFGDVHALLAKTSAQLNTLQSESDVMHLVQVHLYRTATNATSSSSTSSASSSGGHNTTGGSTGSPNSSLANITLNSSSGNSSLTSSTSMVSNSGQVEHTGGSTVASSSIASPSVTTTTTTLPAANSSTSTEVNITTAHNNHSNNNNNNDLKTINHNLTTSQSNSASSGARSVSSPSLVAAGVGALFGSNAQSKTPPLPLFSFHQNTPNRSYHGTLDDFVNLSSSSPYGVGSAFSSSFGSNGIFSPYGSSSLQGPVPSAGPKYLSHGGSSSDYKFSPYSPWSRR</sequence>
<proteinExistence type="predicted"/>
<dbReference type="AlphaFoldDB" id="A0A182K0B7"/>
<dbReference type="Gene3D" id="1.10.565.10">
    <property type="entry name" value="Retinoid X Receptor"/>
    <property type="match status" value="1"/>
</dbReference>
<keyword evidence="2" id="KW-0804">Transcription</keyword>
<evidence type="ECO:0000256" key="3">
    <source>
        <dbReference type="ARBA" id="ARBA00023170"/>
    </source>
</evidence>
<dbReference type="VEuPathDB" id="VectorBase:ACHR004199"/>
<reference evidence="7" key="1">
    <citation type="submission" date="2013-03" db="EMBL/GenBank/DDBJ databases">
        <title>The Genome Sequence of Anopheles christyi ACHKN1017.</title>
        <authorList>
            <consortium name="The Broad Institute Genomics Platform"/>
            <person name="Neafsey D.E."/>
            <person name="Besansky N."/>
            <person name="Walker B."/>
            <person name="Young S.K."/>
            <person name="Zeng Q."/>
            <person name="Gargeya S."/>
            <person name="Fitzgerald M."/>
            <person name="Haas B."/>
            <person name="Abouelleil A."/>
            <person name="Allen A.W."/>
            <person name="Alvarado L."/>
            <person name="Arachchi H.M."/>
            <person name="Berlin A.M."/>
            <person name="Chapman S.B."/>
            <person name="Gainer-Dewar J."/>
            <person name="Goldberg J."/>
            <person name="Griggs A."/>
            <person name="Gujja S."/>
            <person name="Hansen M."/>
            <person name="Howarth C."/>
            <person name="Imamovic A."/>
            <person name="Ireland A."/>
            <person name="Larimer J."/>
            <person name="McCowan C."/>
            <person name="Murphy C."/>
            <person name="Pearson M."/>
            <person name="Poon T.W."/>
            <person name="Priest M."/>
            <person name="Roberts A."/>
            <person name="Saif S."/>
            <person name="Shea T."/>
            <person name="Sisk P."/>
            <person name="Sykes S."/>
            <person name="Wortman J."/>
            <person name="Nusbaum C."/>
            <person name="Birren B."/>
        </authorList>
    </citation>
    <scope>NUCLEOTIDE SEQUENCE [LARGE SCALE GENOMIC DNA]</scope>
    <source>
        <strain evidence="7">ACHKN1017</strain>
    </source>
</reference>
<dbReference type="STRING" id="43041.A0A182K0B7"/>
<dbReference type="InterPro" id="IPR001723">
    <property type="entry name" value="Nuclear_hrmn_rcpt"/>
</dbReference>
<evidence type="ECO:0000256" key="4">
    <source>
        <dbReference type="SAM" id="MobiDB-lite"/>
    </source>
</evidence>
<dbReference type="Proteomes" id="UP000075881">
    <property type="component" value="Unassembled WGS sequence"/>
</dbReference>
<dbReference type="SUPFAM" id="SSF48508">
    <property type="entry name" value="Nuclear receptor ligand-binding domain"/>
    <property type="match status" value="1"/>
</dbReference>
<feature type="region of interest" description="Disordered" evidence="4">
    <location>
        <begin position="235"/>
        <end position="367"/>
    </location>
</feature>
<keyword evidence="1" id="KW-0805">Transcription regulation</keyword>
<evidence type="ECO:0000313" key="7">
    <source>
        <dbReference type="Proteomes" id="UP000075881"/>
    </source>
</evidence>
<evidence type="ECO:0000259" key="5">
    <source>
        <dbReference type="PROSITE" id="PS51843"/>
    </source>
</evidence>
<evidence type="ECO:0000313" key="6">
    <source>
        <dbReference type="EnsemblMetazoa" id="ACHR004199-PA"/>
    </source>
</evidence>
<feature type="domain" description="NR LBD" evidence="5">
    <location>
        <begin position="44"/>
        <end position="311"/>
    </location>
</feature>
<dbReference type="InterPro" id="IPR000536">
    <property type="entry name" value="Nucl_hrmn_rcpt_lig-bd"/>
</dbReference>
<keyword evidence="7" id="KW-1185">Reference proteome</keyword>
<dbReference type="InterPro" id="IPR050274">
    <property type="entry name" value="Nuclear_hormone_rcpt_NR2"/>
</dbReference>
<dbReference type="InterPro" id="IPR035500">
    <property type="entry name" value="NHR-like_dom_sf"/>
</dbReference>
<dbReference type="Pfam" id="PF00104">
    <property type="entry name" value="Hormone_recep"/>
    <property type="match status" value="1"/>
</dbReference>
<reference evidence="6" key="2">
    <citation type="submission" date="2020-05" db="UniProtKB">
        <authorList>
            <consortium name="EnsemblMetazoa"/>
        </authorList>
    </citation>
    <scope>IDENTIFICATION</scope>
    <source>
        <strain evidence="6">ACHKN1017</strain>
    </source>
</reference>
<dbReference type="FunFam" id="1.10.565.10:FF:000095">
    <property type="entry name" value="COUP transcription factor 2"/>
    <property type="match status" value="1"/>
</dbReference>
<protein>
    <recommendedName>
        <fullName evidence="5">NR LBD domain-containing protein</fullName>
    </recommendedName>
</protein>